<proteinExistence type="predicted"/>
<keyword evidence="7" id="KW-0804">Transcription</keyword>
<organism evidence="11 12">
    <name type="scientific">Paenibacillus oralis</name>
    <dbReference type="NCBI Taxonomy" id="2490856"/>
    <lineage>
        <taxon>Bacteria</taxon>
        <taxon>Bacillati</taxon>
        <taxon>Bacillota</taxon>
        <taxon>Bacilli</taxon>
        <taxon>Bacillales</taxon>
        <taxon>Paenibacillaceae</taxon>
        <taxon>Paenibacillus</taxon>
    </lineage>
</organism>
<dbReference type="GO" id="GO:0000160">
    <property type="term" value="P:phosphorelay signal transduction system"/>
    <property type="evidence" value="ECO:0007669"/>
    <property type="project" value="UniProtKB-KW"/>
</dbReference>
<accession>A0A3P3U6N9</accession>
<dbReference type="PROSITE" id="PS50110">
    <property type="entry name" value="RESPONSE_REGULATORY"/>
    <property type="match status" value="1"/>
</dbReference>
<dbReference type="InterPro" id="IPR051552">
    <property type="entry name" value="HptR"/>
</dbReference>
<dbReference type="PROSITE" id="PS01124">
    <property type="entry name" value="HTH_ARAC_FAMILY_2"/>
    <property type="match status" value="1"/>
</dbReference>
<dbReference type="InterPro" id="IPR020449">
    <property type="entry name" value="Tscrpt_reg_AraC-type_HTH"/>
</dbReference>
<feature type="modified residue" description="4-aspartylphosphate" evidence="8">
    <location>
        <position position="54"/>
    </location>
</feature>
<dbReference type="GO" id="GO:0003700">
    <property type="term" value="F:DNA-binding transcription factor activity"/>
    <property type="evidence" value="ECO:0007669"/>
    <property type="project" value="InterPro"/>
</dbReference>
<dbReference type="PROSITE" id="PS00041">
    <property type="entry name" value="HTH_ARAC_FAMILY_1"/>
    <property type="match status" value="1"/>
</dbReference>
<dbReference type="AlphaFoldDB" id="A0A3P3U6N9"/>
<feature type="domain" description="HTH araC/xylS-type" evidence="9">
    <location>
        <begin position="162"/>
        <end position="260"/>
    </location>
</feature>
<keyword evidence="5" id="KW-0805">Transcription regulation</keyword>
<dbReference type="GO" id="GO:0043565">
    <property type="term" value="F:sequence-specific DNA binding"/>
    <property type="evidence" value="ECO:0007669"/>
    <property type="project" value="InterPro"/>
</dbReference>
<dbReference type="GO" id="GO:0005737">
    <property type="term" value="C:cytoplasm"/>
    <property type="evidence" value="ECO:0007669"/>
    <property type="project" value="UniProtKB-SubCell"/>
</dbReference>
<dbReference type="Gene3D" id="1.10.10.60">
    <property type="entry name" value="Homeodomain-like"/>
    <property type="match status" value="2"/>
</dbReference>
<evidence type="ECO:0000256" key="3">
    <source>
        <dbReference type="ARBA" id="ARBA00022553"/>
    </source>
</evidence>
<dbReference type="PRINTS" id="PR00032">
    <property type="entry name" value="HTHARAC"/>
</dbReference>
<evidence type="ECO:0000256" key="5">
    <source>
        <dbReference type="ARBA" id="ARBA00023015"/>
    </source>
</evidence>
<dbReference type="SMART" id="SM00342">
    <property type="entry name" value="HTH_ARAC"/>
    <property type="match status" value="1"/>
</dbReference>
<reference evidence="11 12" key="1">
    <citation type="submission" date="2018-11" db="EMBL/GenBank/DDBJ databases">
        <title>Genome sequencing of Paenibacillus sp. KCOM 3021 (= ChDC PVNT-B20).</title>
        <authorList>
            <person name="Kook J.-K."/>
            <person name="Park S.-N."/>
            <person name="Lim Y.K."/>
        </authorList>
    </citation>
    <scope>NUCLEOTIDE SEQUENCE [LARGE SCALE GENOMIC DNA]</scope>
    <source>
        <strain evidence="11 12">KCOM 3021</strain>
    </source>
</reference>
<evidence type="ECO:0000256" key="7">
    <source>
        <dbReference type="ARBA" id="ARBA00023163"/>
    </source>
</evidence>
<keyword evidence="6" id="KW-0238">DNA-binding</keyword>
<dbReference type="OrthoDB" id="342399at2"/>
<keyword evidence="2" id="KW-0963">Cytoplasm</keyword>
<dbReference type="EMBL" id="RRCN01000001">
    <property type="protein sequence ID" value="RRJ64173.1"/>
    <property type="molecule type" value="Genomic_DNA"/>
</dbReference>
<dbReference type="PANTHER" id="PTHR42713:SF3">
    <property type="entry name" value="TRANSCRIPTIONAL REGULATORY PROTEIN HPTR"/>
    <property type="match status" value="1"/>
</dbReference>
<dbReference type="Pfam" id="PF12833">
    <property type="entry name" value="HTH_18"/>
    <property type="match status" value="1"/>
</dbReference>
<evidence type="ECO:0000256" key="6">
    <source>
        <dbReference type="ARBA" id="ARBA00023125"/>
    </source>
</evidence>
<comment type="subcellular location">
    <subcellularLocation>
        <location evidence="1">Cytoplasm</location>
    </subcellularLocation>
</comment>
<dbReference type="SUPFAM" id="SSF46689">
    <property type="entry name" value="Homeodomain-like"/>
    <property type="match status" value="2"/>
</dbReference>
<dbReference type="InterPro" id="IPR011006">
    <property type="entry name" value="CheY-like_superfamily"/>
</dbReference>
<dbReference type="CDD" id="cd17536">
    <property type="entry name" value="REC_YesN-like"/>
    <property type="match status" value="1"/>
</dbReference>
<evidence type="ECO:0000259" key="10">
    <source>
        <dbReference type="PROSITE" id="PS50110"/>
    </source>
</evidence>
<dbReference type="Pfam" id="PF00072">
    <property type="entry name" value="Response_reg"/>
    <property type="match status" value="1"/>
</dbReference>
<evidence type="ECO:0000256" key="8">
    <source>
        <dbReference type="PROSITE-ProRule" id="PRU00169"/>
    </source>
</evidence>
<sequence>MVTMVIADDEHITRLGLQSLDWESEGFRLTGLASSGSEALEMVRSQAPDLLLTDIRMPGVDGLSLMRTLNQENRPVKVVFITAYHQLDYALSAIELGAVGFVLKPTDPDEIMAACKKAKLQIEAERGQAAAEKDLRQQLKEYSLTLQGKMLPETECRNVVVAQMTDYLEAHYMEDVTIAKISAALHFHPDYLSRLFKKETGENFSDTLTRIRLQQAVEYLADPSVKVYEAAAKVGIRDARYFGQLFKKRYGLTPQEFRSQQPAGGEK</sequence>
<gene>
    <name evidence="11" type="ORF">EHV15_15530</name>
</gene>
<evidence type="ECO:0000259" key="9">
    <source>
        <dbReference type="PROSITE" id="PS01124"/>
    </source>
</evidence>
<dbReference type="SUPFAM" id="SSF52172">
    <property type="entry name" value="CheY-like"/>
    <property type="match status" value="1"/>
</dbReference>
<evidence type="ECO:0000256" key="4">
    <source>
        <dbReference type="ARBA" id="ARBA00023012"/>
    </source>
</evidence>
<dbReference type="PANTHER" id="PTHR42713">
    <property type="entry name" value="HISTIDINE KINASE-RELATED"/>
    <property type="match status" value="1"/>
</dbReference>
<evidence type="ECO:0000256" key="2">
    <source>
        <dbReference type="ARBA" id="ARBA00022490"/>
    </source>
</evidence>
<evidence type="ECO:0000313" key="12">
    <source>
        <dbReference type="Proteomes" id="UP000267017"/>
    </source>
</evidence>
<keyword evidence="3 8" id="KW-0597">Phosphoprotein</keyword>
<dbReference type="Proteomes" id="UP000267017">
    <property type="component" value="Unassembled WGS sequence"/>
</dbReference>
<protein>
    <submittedName>
        <fullName evidence="11">Response regulator</fullName>
    </submittedName>
</protein>
<evidence type="ECO:0000313" key="11">
    <source>
        <dbReference type="EMBL" id="RRJ64173.1"/>
    </source>
</evidence>
<comment type="caution">
    <text evidence="11">The sequence shown here is derived from an EMBL/GenBank/DDBJ whole genome shotgun (WGS) entry which is preliminary data.</text>
</comment>
<feature type="domain" description="Response regulatory" evidence="10">
    <location>
        <begin position="3"/>
        <end position="119"/>
    </location>
</feature>
<name>A0A3P3U6N9_9BACL</name>
<dbReference type="InterPro" id="IPR018060">
    <property type="entry name" value="HTH_AraC"/>
</dbReference>
<dbReference type="SMART" id="SM00448">
    <property type="entry name" value="REC"/>
    <property type="match status" value="1"/>
</dbReference>
<evidence type="ECO:0000256" key="1">
    <source>
        <dbReference type="ARBA" id="ARBA00004496"/>
    </source>
</evidence>
<dbReference type="Gene3D" id="3.40.50.2300">
    <property type="match status" value="1"/>
</dbReference>
<keyword evidence="12" id="KW-1185">Reference proteome</keyword>
<dbReference type="InterPro" id="IPR018062">
    <property type="entry name" value="HTH_AraC-typ_CS"/>
</dbReference>
<dbReference type="InterPro" id="IPR001789">
    <property type="entry name" value="Sig_transdc_resp-reg_receiver"/>
</dbReference>
<dbReference type="InterPro" id="IPR009057">
    <property type="entry name" value="Homeodomain-like_sf"/>
</dbReference>
<keyword evidence="4" id="KW-0902">Two-component regulatory system</keyword>